<dbReference type="AlphaFoldDB" id="A0A6N3GC37"/>
<feature type="transmembrane region" description="Helical" evidence="1">
    <location>
        <begin position="186"/>
        <end position="216"/>
    </location>
</feature>
<keyword evidence="1" id="KW-0812">Transmembrane</keyword>
<dbReference type="InterPro" id="IPR049504">
    <property type="entry name" value="O-antigen_lig"/>
</dbReference>
<accession>A0A6N3GC37</accession>
<feature type="transmembrane region" description="Helical" evidence="1">
    <location>
        <begin position="33"/>
        <end position="52"/>
    </location>
</feature>
<keyword evidence="1" id="KW-0472">Membrane</keyword>
<feature type="transmembrane region" description="Helical" evidence="1">
    <location>
        <begin position="87"/>
        <end position="107"/>
    </location>
</feature>
<evidence type="ECO:0000313" key="2">
    <source>
        <dbReference type="EMBL" id="VYU61740.1"/>
    </source>
</evidence>
<gene>
    <name evidence="2" type="ORF">PDLFYP31_03340</name>
</gene>
<feature type="transmembrane region" description="Helical" evidence="1">
    <location>
        <begin position="359"/>
        <end position="379"/>
    </location>
</feature>
<sequence length="409" mass="46865">MSTLKFFLVCVYVLSPFVDMYNGYVQQFFDSRTIVPVIFKMMIILFSFRYILRTNKATILLRVFSPLLLFCYLYWESSCYVDDLIELLRYASKFIYPYSILIVLYVFRRQLNTDTLLHYVLAYGLICAVSILLSDLLGFSTDSYGEDYGYGVKGLFNAGNDIGLSLILCNCVSAYYIGKGGDAKYILFNVILLITSFRIGSVAGMMGAVSVVLFLIMQPFFVRNKYSKNFYRYKHLLLWAGIPLIVYSVYLIMNTDAYTLEKFNIERLISGGARAVLAEAFYAVSSDFTVADGLFGIGSNELFVRIAHYLGLYGTERALEVDHLELIGSFGFILGGLLLLYPIFYWLRYINYYVKERDGLSFWMAIAFSLFVFHGIFAGHAFTSIVAMTVLVAFIFVADKMYYKIDRER</sequence>
<evidence type="ECO:0000256" key="1">
    <source>
        <dbReference type="SAM" id="Phobius"/>
    </source>
</evidence>
<feature type="transmembrane region" description="Helical" evidence="1">
    <location>
        <begin position="59"/>
        <end position="75"/>
    </location>
</feature>
<keyword evidence="1" id="KW-1133">Transmembrane helix</keyword>
<protein>
    <recommendedName>
        <fullName evidence="3">O-antigen ligase domain-containing protein</fullName>
    </recommendedName>
</protein>
<name>A0A6N3GC37_PARDI</name>
<reference evidence="2" key="1">
    <citation type="submission" date="2019-11" db="EMBL/GenBank/DDBJ databases">
        <authorList>
            <person name="Feng L."/>
        </authorList>
    </citation>
    <scope>NUCLEOTIDE SEQUENCE</scope>
    <source>
        <strain evidence="2">PdistasonisLFYP31</strain>
    </source>
</reference>
<feature type="transmembrane region" description="Helical" evidence="1">
    <location>
        <begin position="236"/>
        <end position="253"/>
    </location>
</feature>
<dbReference type="Pfam" id="PF13425">
    <property type="entry name" value="O-antigen_lig"/>
    <property type="match status" value="1"/>
</dbReference>
<proteinExistence type="predicted"/>
<feature type="transmembrane region" description="Helical" evidence="1">
    <location>
        <begin position="326"/>
        <end position="347"/>
    </location>
</feature>
<dbReference type="EMBL" id="CACRUW010000021">
    <property type="protein sequence ID" value="VYU61740.1"/>
    <property type="molecule type" value="Genomic_DNA"/>
</dbReference>
<evidence type="ECO:0008006" key="3">
    <source>
        <dbReference type="Google" id="ProtNLM"/>
    </source>
</evidence>
<feature type="transmembrane region" description="Helical" evidence="1">
    <location>
        <begin position="119"/>
        <end position="139"/>
    </location>
</feature>
<organism evidence="2">
    <name type="scientific">Parabacteroides distasonis</name>
    <dbReference type="NCBI Taxonomy" id="823"/>
    <lineage>
        <taxon>Bacteria</taxon>
        <taxon>Pseudomonadati</taxon>
        <taxon>Bacteroidota</taxon>
        <taxon>Bacteroidia</taxon>
        <taxon>Bacteroidales</taxon>
        <taxon>Tannerellaceae</taxon>
        <taxon>Parabacteroides</taxon>
    </lineage>
</organism>